<feature type="compositionally biased region" description="Basic and acidic residues" evidence="8">
    <location>
        <begin position="24"/>
        <end position="33"/>
    </location>
</feature>
<keyword evidence="4" id="KW-0805">Transcription regulation</keyword>
<dbReference type="Proteomes" id="UP001152795">
    <property type="component" value="Unassembled WGS sequence"/>
</dbReference>
<feature type="region of interest" description="Disordered" evidence="8">
    <location>
        <begin position="1"/>
        <end position="35"/>
    </location>
</feature>
<organism evidence="9 10">
    <name type="scientific">Paramuricea clavata</name>
    <name type="common">Red gorgonian</name>
    <name type="synonym">Violescent sea-whip</name>
    <dbReference type="NCBI Taxonomy" id="317549"/>
    <lineage>
        <taxon>Eukaryota</taxon>
        <taxon>Metazoa</taxon>
        <taxon>Cnidaria</taxon>
        <taxon>Anthozoa</taxon>
        <taxon>Octocorallia</taxon>
        <taxon>Malacalcyonacea</taxon>
        <taxon>Plexauridae</taxon>
        <taxon>Paramuricea</taxon>
    </lineage>
</organism>
<dbReference type="GO" id="GO:0006357">
    <property type="term" value="P:regulation of transcription by RNA polymerase II"/>
    <property type="evidence" value="ECO:0007669"/>
    <property type="project" value="TreeGrafter"/>
</dbReference>
<evidence type="ECO:0000256" key="6">
    <source>
        <dbReference type="ARBA" id="ARBA00023242"/>
    </source>
</evidence>
<evidence type="ECO:0000256" key="4">
    <source>
        <dbReference type="ARBA" id="ARBA00023015"/>
    </source>
</evidence>
<evidence type="ECO:0000313" key="9">
    <source>
        <dbReference type="EMBL" id="CAB3976587.1"/>
    </source>
</evidence>
<keyword evidence="10" id="KW-1185">Reference proteome</keyword>
<gene>
    <name evidence="9" type="ORF">PACLA_8A047215</name>
</gene>
<evidence type="ECO:0000256" key="7">
    <source>
        <dbReference type="ARBA" id="ARBA00031963"/>
    </source>
</evidence>
<evidence type="ECO:0000256" key="8">
    <source>
        <dbReference type="SAM" id="MobiDB-lite"/>
    </source>
</evidence>
<dbReference type="OrthoDB" id="6366949at2759"/>
<evidence type="ECO:0000313" key="10">
    <source>
        <dbReference type="Proteomes" id="UP001152795"/>
    </source>
</evidence>
<dbReference type="PANTHER" id="PTHR28314:SF1">
    <property type="entry name" value="MEDIATOR OF RNA POLYMERASE II TRANSCRIPTION SUBUNIT 29"/>
    <property type="match status" value="1"/>
</dbReference>
<evidence type="ECO:0000256" key="2">
    <source>
        <dbReference type="ARBA" id="ARBA00009851"/>
    </source>
</evidence>
<protein>
    <recommendedName>
        <fullName evidence="3">Mediator of RNA polymerase II transcription subunit 29</fullName>
    </recommendedName>
    <alternativeName>
        <fullName evidence="7">Mediator complex subunit 29</fullName>
    </alternativeName>
</protein>
<sequence length="162" mass="17764">MATPSSSNPSQTPASSSNAQQSSKSKEPDDPVTKLKSSIPLLKEVITSLFEQASVVVQLQSSGEPVDTADGKLTLEQQNVKFAKQLEEFHHTCDALETNIMVARTAYIQAYESNTFTSNPDTADSDVPPQVYSDYLSHVRSQVTATKEIHDLLQDFSRSLNE</sequence>
<keyword evidence="5" id="KW-0804">Transcription</keyword>
<dbReference type="InterPro" id="IPR021018">
    <property type="entry name" value="Mediator_Med29_met"/>
</dbReference>
<dbReference type="AlphaFoldDB" id="A0A7D9D797"/>
<keyword evidence="6" id="KW-0539">Nucleus</keyword>
<evidence type="ECO:0000256" key="1">
    <source>
        <dbReference type="ARBA" id="ARBA00004123"/>
    </source>
</evidence>
<dbReference type="Pfam" id="PF11568">
    <property type="entry name" value="Med29"/>
    <property type="match status" value="1"/>
</dbReference>
<dbReference type="EMBL" id="CACRXK020000003">
    <property type="protein sequence ID" value="CAB3976587.1"/>
    <property type="molecule type" value="Genomic_DNA"/>
</dbReference>
<accession>A0A7D9D797</accession>
<dbReference type="PANTHER" id="PTHR28314">
    <property type="entry name" value="MEDIATOR OF RNA POLYMERASE II TRANSCRIPTION SUBUNIT 29"/>
    <property type="match status" value="1"/>
</dbReference>
<dbReference type="GO" id="GO:0003712">
    <property type="term" value="F:transcription coregulator activity"/>
    <property type="evidence" value="ECO:0007669"/>
    <property type="project" value="TreeGrafter"/>
</dbReference>
<reference evidence="9" key="1">
    <citation type="submission" date="2020-04" db="EMBL/GenBank/DDBJ databases">
        <authorList>
            <person name="Alioto T."/>
            <person name="Alioto T."/>
            <person name="Gomez Garrido J."/>
        </authorList>
    </citation>
    <scope>NUCLEOTIDE SEQUENCE</scope>
    <source>
        <strain evidence="9">A484AB</strain>
    </source>
</reference>
<proteinExistence type="inferred from homology"/>
<comment type="caution">
    <text evidence="9">The sequence shown here is derived from an EMBL/GenBank/DDBJ whole genome shotgun (WGS) entry which is preliminary data.</text>
</comment>
<evidence type="ECO:0000256" key="5">
    <source>
        <dbReference type="ARBA" id="ARBA00023163"/>
    </source>
</evidence>
<feature type="compositionally biased region" description="Low complexity" evidence="8">
    <location>
        <begin position="1"/>
        <end position="23"/>
    </location>
</feature>
<evidence type="ECO:0000256" key="3">
    <source>
        <dbReference type="ARBA" id="ARBA00019684"/>
    </source>
</evidence>
<comment type="similarity">
    <text evidence="2">Belongs to the Mediator complex subunit 29 family.</text>
</comment>
<comment type="subcellular location">
    <subcellularLocation>
        <location evidence="1">Nucleus</location>
    </subcellularLocation>
</comment>
<dbReference type="GO" id="GO:0016592">
    <property type="term" value="C:mediator complex"/>
    <property type="evidence" value="ECO:0007669"/>
    <property type="project" value="InterPro"/>
</dbReference>
<name>A0A7D9D797_PARCT</name>